<dbReference type="Proteomes" id="UP000282185">
    <property type="component" value="Unassembled WGS sequence"/>
</dbReference>
<dbReference type="EMBL" id="CP031356">
    <property type="protein sequence ID" value="AXK46876.1"/>
    <property type="molecule type" value="Genomic_DNA"/>
</dbReference>
<dbReference type="Pfam" id="PF05402">
    <property type="entry name" value="PqqD"/>
    <property type="match status" value="1"/>
</dbReference>
<dbReference type="InterPro" id="IPR041881">
    <property type="entry name" value="PqqD_sf"/>
</dbReference>
<name>A0A345YSH4_9MICO</name>
<evidence type="ECO:0000313" key="3">
    <source>
        <dbReference type="Proteomes" id="UP000254236"/>
    </source>
</evidence>
<gene>
    <name evidence="1" type="ORF">DWV08_15470</name>
    <name evidence="2" type="ORF">DXU92_10090</name>
</gene>
<organism evidence="2 4">
    <name type="scientific">Brachybacterium saurashtrense</name>
    <dbReference type="NCBI Taxonomy" id="556288"/>
    <lineage>
        <taxon>Bacteria</taxon>
        <taxon>Bacillati</taxon>
        <taxon>Actinomycetota</taxon>
        <taxon>Actinomycetes</taxon>
        <taxon>Micrococcales</taxon>
        <taxon>Dermabacteraceae</taxon>
        <taxon>Brachybacterium</taxon>
    </lineage>
</organism>
<dbReference type="KEGG" id="bsau:DWV08_15470"/>
<dbReference type="InterPro" id="IPR008792">
    <property type="entry name" value="PQQD"/>
</dbReference>
<sequence length="95" mass="10090">MTRYRLGEVVAERDGEGLWVGALPDGPIGRLDGVGVLVLEVLADGEPHRVDQIVEELRRDVMGMPADAEAVIAEFLRDLAARGVVAAEPTDGGGR</sequence>
<evidence type="ECO:0000313" key="4">
    <source>
        <dbReference type="Proteomes" id="UP000282185"/>
    </source>
</evidence>
<dbReference type="Gene3D" id="1.10.10.1150">
    <property type="entry name" value="Coenzyme PQQ synthesis protein D (PqqD)"/>
    <property type="match status" value="1"/>
</dbReference>
<dbReference type="OrthoDB" id="4794282at2"/>
<dbReference type="Proteomes" id="UP000254236">
    <property type="component" value="Chromosome"/>
</dbReference>
<dbReference type="RefSeq" id="WP_115414623.1">
    <property type="nucleotide sequence ID" value="NZ_CP031356.1"/>
</dbReference>
<reference evidence="1 3" key="1">
    <citation type="submission" date="2018-07" db="EMBL/GenBank/DDBJ databases">
        <title>Brachybacterium saurashtrense DSM 23186 genome sequence.</title>
        <authorList>
            <person name="Guo L."/>
        </authorList>
    </citation>
    <scope>NUCLEOTIDE SEQUENCE [LARGE SCALE GENOMIC DNA]</scope>
    <source>
        <strain evidence="1 3">DSM 23186</strain>
    </source>
</reference>
<reference evidence="2 4" key="2">
    <citation type="submission" date="2018-08" db="EMBL/GenBank/DDBJ databases">
        <title>Brachybacterium saurashtrense DSM 23186.</title>
        <authorList>
            <person name="Li Y."/>
        </authorList>
    </citation>
    <scope>NUCLEOTIDE SEQUENCE [LARGE SCALE GENOMIC DNA]</scope>
    <source>
        <strain evidence="2 4">DSM 23186</strain>
    </source>
</reference>
<protein>
    <submittedName>
        <fullName evidence="2">PqqD family peptide modification chaperone</fullName>
    </submittedName>
</protein>
<accession>A0A345YSH4</accession>
<dbReference type="EMBL" id="QSWH01000004">
    <property type="protein sequence ID" value="RRR22591.1"/>
    <property type="molecule type" value="Genomic_DNA"/>
</dbReference>
<dbReference type="AlphaFoldDB" id="A0A345YSH4"/>
<evidence type="ECO:0000313" key="1">
    <source>
        <dbReference type="EMBL" id="AXK46876.1"/>
    </source>
</evidence>
<evidence type="ECO:0000313" key="2">
    <source>
        <dbReference type="EMBL" id="RRR22591.1"/>
    </source>
</evidence>
<proteinExistence type="predicted"/>
<keyword evidence="3" id="KW-1185">Reference proteome</keyword>